<evidence type="ECO:0000313" key="3">
    <source>
        <dbReference type="Proteomes" id="UP001556367"/>
    </source>
</evidence>
<gene>
    <name evidence="2" type="ORF">HGRIS_007224</name>
</gene>
<proteinExistence type="predicted"/>
<evidence type="ECO:0000256" key="1">
    <source>
        <dbReference type="SAM" id="SignalP"/>
    </source>
</evidence>
<name>A0ABR3JCL9_9AGAR</name>
<evidence type="ECO:0000313" key="2">
    <source>
        <dbReference type="EMBL" id="KAL0953021.1"/>
    </source>
</evidence>
<protein>
    <submittedName>
        <fullName evidence="2">Uncharacterized protein</fullName>
    </submittedName>
</protein>
<dbReference type="Proteomes" id="UP001556367">
    <property type="component" value="Unassembled WGS sequence"/>
</dbReference>
<feature type="chain" id="PRO_5045519420" evidence="1">
    <location>
        <begin position="23"/>
        <end position="188"/>
    </location>
</feature>
<comment type="caution">
    <text evidence="2">The sequence shown here is derived from an EMBL/GenBank/DDBJ whole genome shotgun (WGS) entry which is preliminary data.</text>
</comment>
<feature type="signal peptide" evidence="1">
    <location>
        <begin position="1"/>
        <end position="22"/>
    </location>
</feature>
<organism evidence="2 3">
    <name type="scientific">Hohenbuehelia grisea</name>
    <dbReference type="NCBI Taxonomy" id="104357"/>
    <lineage>
        <taxon>Eukaryota</taxon>
        <taxon>Fungi</taxon>
        <taxon>Dikarya</taxon>
        <taxon>Basidiomycota</taxon>
        <taxon>Agaricomycotina</taxon>
        <taxon>Agaricomycetes</taxon>
        <taxon>Agaricomycetidae</taxon>
        <taxon>Agaricales</taxon>
        <taxon>Pleurotineae</taxon>
        <taxon>Pleurotaceae</taxon>
        <taxon>Hohenbuehelia</taxon>
    </lineage>
</organism>
<keyword evidence="3" id="KW-1185">Reference proteome</keyword>
<keyword evidence="1" id="KW-0732">Signal</keyword>
<dbReference type="EMBL" id="JASNQZ010000010">
    <property type="protein sequence ID" value="KAL0953021.1"/>
    <property type="molecule type" value="Genomic_DNA"/>
</dbReference>
<reference evidence="3" key="1">
    <citation type="submission" date="2024-06" db="EMBL/GenBank/DDBJ databases">
        <title>Multi-omics analyses provide insights into the biosynthesis of the anticancer antibiotic pleurotin in Hohenbuehelia grisea.</title>
        <authorList>
            <person name="Weaver J.A."/>
            <person name="Alberti F."/>
        </authorList>
    </citation>
    <scope>NUCLEOTIDE SEQUENCE [LARGE SCALE GENOMIC DNA]</scope>
    <source>
        <strain evidence="3">T-177</strain>
    </source>
</reference>
<sequence>MLFSRALSFFTVALSFGAVSQAAPAGSTDAIVKRASSADIAATLATLSSDLASPLASITSAGSSGTATLATVQPLINEVTAALGTASDSLASLNARRSLSLSKRQSDDDIANTIAGIVTDITNALDGVATVPGVAALLPGVDLALNQVLRGLETLLAGVLNLVATLLVDVAALLRSLAFGLTLASLGL</sequence>
<accession>A0ABR3JCL9</accession>